<dbReference type="InterPro" id="IPR051681">
    <property type="entry name" value="Ser/Thr_Kinases-Pseudokinases"/>
</dbReference>
<dbReference type="AlphaFoldDB" id="A0AAV2YKZ4"/>
<organism evidence="2 3">
    <name type="scientific">Lagenidium giganteum</name>
    <dbReference type="NCBI Taxonomy" id="4803"/>
    <lineage>
        <taxon>Eukaryota</taxon>
        <taxon>Sar</taxon>
        <taxon>Stramenopiles</taxon>
        <taxon>Oomycota</taxon>
        <taxon>Peronosporomycetes</taxon>
        <taxon>Pythiales</taxon>
        <taxon>Pythiaceae</taxon>
    </lineage>
</organism>
<dbReference type="PANTHER" id="PTHR44329">
    <property type="entry name" value="SERINE/THREONINE-PROTEIN KINASE TNNI3K-RELATED"/>
    <property type="match status" value="1"/>
</dbReference>
<dbReference type="PANTHER" id="PTHR44329:SF214">
    <property type="entry name" value="PROTEIN KINASE DOMAIN-CONTAINING PROTEIN"/>
    <property type="match status" value="1"/>
</dbReference>
<dbReference type="Pfam" id="PF07714">
    <property type="entry name" value="PK_Tyr_Ser-Thr"/>
    <property type="match status" value="1"/>
</dbReference>
<evidence type="ECO:0000313" key="3">
    <source>
        <dbReference type="Proteomes" id="UP001146120"/>
    </source>
</evidence>
<reference evidence="2" key="2">
    <citation type="journal article" date="2023" name="Microbiol Resour">
        <title>Decontamination and Annotation of the Draft Genome Sequence of the Oomycete Lagenidium giganteum ARSEF 373.</title>
        <authorList>
            <person name="Morgan W.R."/>
            <person name="Tartar A."/>
        </authorList>
    </citation>
    <scope>NUCLEOTIDE SEQUENCE</scope>
    <source>
        <strain evidence="2">ARSEF 373</strain>
    </source>
</reference>
<gene>
    <name evidence="2" type="ORF">N0F65_007243</name>
</gene>
<comment type="caution">
    <text evidence="2">The sequence shown here is derived from an EMBL/GenBank/DDBJ whole genome shotgun (WGS) entry which is preliminary data.</text>
</comment>
<dbReference type="InterPro" id="IPR001245">
    <property type="entry name" value="Ser-Thr/Tyr_kinase_cat_dom"/>
</dbReference>
<dbReference type="GO" id="GO:0004674">
    <property type="term" value="F:protein serine/threonine kinase activity"/>
    <property type="evidence" value="ECO:0007669"/>
    <property type="project" value="TreeGrafter"/>
</dbReference>
<dbReference type="SUPFAM" id="SSF56112">
    <property type="entry name" value="Protein kinase-like (PK-like)"/>
    <property type="match status" value="1"/>
</dbReference>
<evidence type="ECO:0000259" key="1">
    <source>
        <dbReference type="PROSITE" id="PS50011"/>
    </source>
</evidence>
<reference evidence="2" key="1">
    <citation type="submission" date="2022-11" db="EMBL/GenBank/DDBJ databases">
        <authorList>
            <person name="Morgan W.R."/>
            <person name="Tartar A."/>
        </authorList>
    </citation>
    <scope>NUCLEOTIDE SEQUENCE</scope>
    <source>
        <strain evidence="2">ARSEF 373</strain>
    </source>
</reference>
<dbReference type="InterPro" id="IPR011009">
    <property type="entry name" value="Kinase-like_dom_sf"/>
</dbReference>
<dbReference type="Gene3D" id="1.10.510.10">
    <property type="entry name" value="Transferase(Phosphotransferase) domain 1"/>
    <property type="match status" value="1"/>
</dbReference>
<proteinExistence type="predicted"/>
<dbReference type="GO" id="GO:0005524">
    <property type="term" value="F:ATP binding"/>
    <property type="evidence" value="ECO:0007669"/>
    <property type="project" value="InterPro"/>
</dbReference>
<name>A0AAV2YKZ4_9STRA</name>
<keyword evidence="3" id="KW-1185">Reference proteome</keyword>
<dbReference type="EMBL" id="DAKRPA010000276">
    <property type="protein sequence ID" value="DAZ93999.1"/>
    <property type="molecule type" value="Genomic_DNA"/>
</dbReference>
<dbReference type="InterPro" id="IPR000719">
    <property type="entry name" value="Prot_kinase_dom"/>
</dbReference>
<accession>A0AAV2YKZ4</accession>
<dbReference type="Proteomes" id="UP001146120">
    <property type="component" value="Unassembled WGS sequence"/>
</dbReference>
<protein>
    <recommendedName>
        <fullName evidence="1">Protein kinase domain-containing protein</fullName>
    </recommendedName>
</protein>
<feature type="domain" description="Protein kinase" evidence="1">
    <location>
        <begin position="1"/>
        <end position="192"/>
    </location>
</feature>
<sequence>MIQEFMPKGDLRVYLDALIKQGAFDGLTPTKLQILVDVARAVEFLHSMGCIHGNLKPRNILLTETVNAKVADFGITRAQSDRPTKTDTWRYLAPEVLMGEGQSNLAVDVWAFGVVLSEVDTNRVPYMDKCKNDEQQMVLKRIVSRATSVNFSTVGGRDAAEVAALGRACVAYDANMRPTMAEARCQLEHVLGKWCARETRCSTYACERNEYATRSTVYSDERERHTNYYSDGFEM</sequence>
<dbReference type="PIRSF" id="PIRSF000654">
    <property type="entry name" value="Integrin-linked_kinase"/>
    <property type="match status" value="1"/>
</dbReference>
<evidence type="ECO:0000313" key="2">
    <source>
        <dbReference type="EMBL" id="DAZ93999.1"/>
    </source>
</evidence>
<dbReference type="PROSITE" id="PS50011">
    <property type="entry name" value="PROTEIN_KINASE_DOM"/>
    <property type="match status" value="1"/>
</dbReference>